<feature type="site" description="Important for catalytic activity, responsible for pKa modulation of the active site Glu and correct orientation of both the proton donor and substrate" evidence="4">
    <location>
        <position position="209"/>
    </location>
</feature>
<sequence length="627" mass="68095">MKGIVPTLRRRLPAGGFAALLTVLVGCQQAPPTVNLSGASTEAQNVREGRPGTYRNKLTINAGPLGTVDTCADPDIVRGQQPGDRQWYLYCTTDPLNAGDRDANGNFNFRLITMAKSTDLVNWTYVGDAFSQRPSWVWPDAGMWAPEVAYLNGKYFLYYTASDTVRGGSAIGVATSDSPTGPWVDSGGPVVEPQRPPVGDPNARRWVFDADVIQDTSGQNWIYYGSYFGGVAVRKLSADGLRSDPATQKEIASANRYEGSNVFQKDGWYYLFASATDCCRGPLTGYSVFVGRSRSPDGPFLDRDGVDLSATYVGGTPMLSMNGNRWVGPGHNAVFTDASGQDWTVYHAIDRFDPYLAQPGGLNKRPALLDPIDWESGWPTVRGGLGASDEVMPAPAAQPGQRSAYRTPKEKVAQPGKLLAAFSDEFNGTTLDGAWTWIRPPAPSAASLEGGVLRFDTQNADLFGDINNASVLTRPVPQGDYLVEVKLSVNLPGSGCCFNFRQAGLVIYGNDDNFVKLTQASIWDTRQIEFAKEQGPVAPGFPRYGNTVLSAAAPDAIWLRIARTTENGEELYTASTSRNGTTWTRGSTWTHQLDANARIGLVSMGGPDFTARFDYVRVYNVKEKFPK</sequence>
<evidence type="ECO:0000256" key="2">
    <source>
        <dbReference type="ARBA" id="ARBA00022801"/>
    </source>
</evidence>
<evidence type="ECO:0000313" key="6">
    <source>
        <dbReference type="EMBL" id="SMB96980.1"/>
    </source>
</evidence>
<keyword evidence="3" id="KW-0326">Glycosidase</keyword>
<name>A0A1W1VUT1_9DEIO</name>
<dbReference type="SUPFAM" id="SSF75005">
    <property type="entry name" value="Arabinanase/levansucrase/invertase"/>
    <property type="match status" value="1"/>
</dbReference>
<dbReference type="Pfam" id="PF04616">
    <property type="entry name" value="Glyco_hydro_43"/>
    <property type="match status" value="1"/>
</dbReference>
<dbReference type="InterPro" id="IPR051795">
    <property type="entry name" value="Glycosyl_Hydrlase_43"/>
</dbReference>
<accession>A0A1W1VUT1</accession>
<dbReference type="AlphaFoldDB" id="A0A1W1VUT1"/>
<dbReference type="PANTHER" id="PTHR42812">
    <property type="entry name" value="BETA-XYLOSIDASE"/>
    <property type="match status" value="1"/>
</dbReference>
<dbReference type="STRING" id="695939.SAMN00790413_06261"/>
<dbReference type="Gene3D" id="2.60.120.200">
    <property type="match status" value="1"/>
</dbReference>
<evidence type="ECO:0000256" key="3">
    <source>
        <dbReference type="ARBA" id="ARBA00023295"/>
    </source>
</evidence>
<organism evidence="6 7">
    <name type="scientific">Deinococcus hopiensis KR-140</name>
    <dbReference type="NCBI Taxonomy" id="695939"/>
    <lineage>
        <taxon>Bacteria</taxon>
        <taxon>Thermotogati</taxon>
        <taxon>Deinococcota</taxon>
        <taxon>Deinococci</taxon>
        <taxon>Deinococcales</taxon>
        <taxon>Deinococcaceae</taxon>
        <taxon>Deinococcus</taxon>
    </lineage>
</organism>
<dbReference type="PANTHER" id="PTHR42812:SF14">
    <property type="entry name" value="SECRETED PROTEIN"/>
    <property type="match status" value="1"/>
</dbReference>
<dbReference type="CDD" id="cd18616">
    <property type="entry name" value="GH43_ABN-like"/>
    <property type="match status" value="1"/>
</dbReference>
<evidence type="ECO:0000259" key="5">
    <source>
        <dbReference type="Pfam" id="PF17851"/>
    </source>
</evidence>
<protein>
    <submittedName>
        <fullName evidence="6">Beta-xylosidase</fullName>
    </submittedName>
</protein>
<dbReference type="Proteomes" id="UP000192582">
    <property type="component" value="Unassembled WGS sequence"/>
</dbReference>
<dbReference type="GO" id="GO:0004553">
    <property type="term" value="F:hydrolase activity, hydrolyzing O-glycosyl compounds"/>
    <property type="evidence" value="ECO:0007669"/>
    <property type="project" value="InterPro"/>
</dbReference>
<gene>
    <name evidence="6" type="ORF">SAMN00790413_06261</name>
</gene>
<dbReference type="OrthoDB" id="273314at2"/>
<dbReference type="InterPro" id="IPR023296">
    <property type="entry name" value="Glyco_hydro_beta-prop_sf"/>
</dbReference>
<dbReference type="GO" id="GO:0005975">
    <property type="term" value="P:carbohydrate metabolic process"/>
    <property type="evidence" value="ECO:0007669"/>
    <property type="project" value="InterPro"/>
</dbReference>
<dbReference type="InterPro" id="IPR006710">
    <property type="entry name" value="Glyco_hydro_43"/>
</dbReference>
<keyword evidence="7" id="KW-1185">Reference proteome</keyword>
<dbReference type="InterPro" id="IPR041542">
    <property type="entry name" value="GH43_C2"/>
</dbReference>
<feature type="domain" description="Beta-xylosidase C-terminal Concanavalin A-like" evidence="5">
    <location>
        <begin position="423"/>
        <end position="587"/>
    </location>
</feature>
<reference evidence="6 7" key="1">
    <citation type="submission" date="2017-04" db="EMBL/GenBank/DDBJ databases">
        <authorList>
            <person name="Afonso C.L."/>
            <person name="Miller P.J."/>
            <person name="Scott M.A."/>
            <person name="Spackman E."/>
            <person name="Goraichik I."/>
            <person name="Dimitrov K.M."/>
            <person name="Suarez D.L."/>
            <person name="Swayne D.E."/>
        </authorList>
    </citation>
    <scope>NUCLEOTIDE SEQUENCE [LARGE SCALE GENOMIC DNA]</scope>
    <source>
        <strain evidence="6 7">KR-140</strain>
    </source>
</reference>
<dbReference type="SUPFAM" id="SSF49899">
    <property type="entry name" value="Concanavalin A-like lectins/glucanases"/>
    <property type="match status" value="1"/>
</dbReference>
<dbReference type="EMBL" id="FWWU01000010">
    <property type="protein sequence ID" value="SMB96980.1"/>
    <property type="molecule type" value="Genomic_DNA"/>
</dbReference>
<comment type="similarity">
    <text evidence="1">Belongs to the glycosyl hydrolase 43 family.</text>
</comment>
<proteinExistence type="inferred from homology"/>
<evidence type="ECO:0000256" key="4">
    <source>
        <dbReference type="PIRSR" id="PIRSR606710-2"/>
    </source>
</evidence>
<dbReference type="InterPro" id="IPR013320">
    <property type="entry name" value="ConA-like_dom_sf"/>
</dbReference>
<dbReference type="Gene3D" id="2.115.10.20">
    <property type="entry name" value="Glycosyl hydrolase domain, family 43"/>
    <property type="match status" value="1"/>
</dbReference>
<keyword evidence="2" id="KW-0378">Hydrolase</keyword>
<dbReference type="PROSITE" id="PS51257">
    <property type="entry name" value="PROKAR_LIPOPROTEIN"/>
    <property type="match status" value="1"/>
</dbReference>
<evidence type="ECO:0000313" key="7">
    <source>
        <dbReference type="Proteomes" id="UP000192582"/>
    </source>
</evidence>
<evidence type="ECO:0000256" key="1">
    <source>
        <dbReference type="ARBA" id="ARBA00009865"/>
    </source>
</evidence>
<dbReference type="Pfam" id="PF17851">
    <property type="entry name" value="GH43_C2"/>
    <property type="match status" value="1"/>
</dbReference>